<keyword evidence="3" id="KW-1185">Reference proteome</keyword>
<evidence type="ECO:0000259" key="1">
    <source>
        <dbReference type="Pfam" id="PF00646"/>
    </source>
</evidence>
<name>A0A8T0UCY8_PANVG</name>
<dbReference type="InterPro" id="IPR001810">
    <property type="entry name" value="F-box_dom"/>
</dbReference>
<reference evidence="2" key="1">
    <citation type="submission" date="2020-05" db="EMBL/GenBank/DDBJ databases">
        <title>WGS assembly of Panicum virgatum.</title>
        <authorList>
            <person name="Lovell J.T."/>
            <person name="Jenkins J."/>
            <person name="Shu S."/>
            <person name="Juenger T.E."/>
            <person name="Schmutz J."/>
        </authorList>
    </citation>
    <scope>NUCLEOTIDE SEQUENCE</scope>
    <source>
        <strain evidence="2">AP13</strain>
    </source>
</reference>
<dbReference type="EMBL" id="CM029042">
    <property type="protein sequence ID" value="KAG2619805.1"/>
    <property type="molecule type" value="Genomic_DNA"/>
</dbReference>
<protein>
    <recommendedName>
        <fullName evidence="1">F-box domain-containing protein</fullName>
    </recommendedName>
</protein>
<proteinExistence type="predicted"/>
<comment type="caution">
    <text evidence="2">The sequence shown here is derived from an EMBL/GenBank/DDBJ whole genome shotgun (WGS) entry which is preliminary data.</text>
</comment>
<accession>A0A8T0UCY8</accession>
<dbReference type="PANTHER" id="PTHR32141">
    <property type="match status" value="1"/>
</dbReference>
<dbReference type="PANTHER" id="PTHR32141:SF26">
    <property type="entry name" value="OS08G0328600 PROTEIN"/>
    <property type="match status" value="1"/>
</dbReference>
<dbReference type="Pfam" id="PF00646">
    <property type="entry name" value="F-box"/>
    <property type="match status" value="1"/>
</dbReference>
<evidence type="ECO:0000313" key="2">
    <source>
        <dbReference type="EMBL" id="KAG2619805.1"/>
    </source>
</evidence>
<feature type="domain" description="F-box" evidence="1">
    <location>
        <begin position="8"/>
        <end position="45"/>
    </location>
</feature>
<dbReference type="AlphaFoldDB" id="A0A8T0UCY8"/>
<gene>
    <name evidence="2" type="ORF">PVAP13_3NG140947</name>
</gene>
<dbReference type="SUPFAM" id="SSF81383">
    <property type="entry name" value="F-box domain"/>
    <property type="match status" value="1"/>
</dbReference>
<evidence type="ECO:0000313" key="3">
    <source>
        <dbReference type="Proteomes" id="UP000823388"/>
    </source>
</evidence>
<dbReference type="InterPro" id="IPR036047">
    <property type="entry name" value="F-box-like_dom_sf"/>
</dbReference>
<sequence>MNGGVDRLSALSDDLLWRILHFTPSKEAASPSVLSRRWGSLWRSSGAVNLAVRLRNQNRLHRSSRKEKFLGENFPRKPEILKTDLEALFSTQEAFARAAAAALAAADAPVTRLAGYTDVDVVGPVLSHPKAARHVEHLRITLGGAPDAWDFLDQEIAGAPWIYSLLSLPSPETLRVLDLTRCNPELAPLALPRLATLRLRSCSVTREDFQALVDAAPELPTVHLDSLAFMAPPDKRFGVHDASEFGGLCFRHSAKRPPRIKPRVAVTTLVLAWCGGVVPGAVQIDAARLRSLAYKGRLRRFQLTSPAPDLARVDLHLRQHEHWHPHNKDKERTPLLFWQLMNNVTDARALKLKIDFDVKEIAAVGKAAALLRAFPSVERFELEGVHRPASKTAAVAVANLLDCCPAVRDLVLRLSIVPPDSWKRREYWRPFLERKDRLGYSKSIDSFKRCRSSKAMVGMEESGGSGGGYDDVPDIPGLSGRRSFACLQSRLRRVSLQFRLGDSSSSSSCHGVRCSKIRVDSGNRRLHEHLNLDVGASIAANNSTKARFERKDLAGTRIRVPTSGAPIGSTADLGRSATGFTVLPFERSERMDCKCRSLV</sequence>
<dbReference type="InterPro" id="IPR055302">
    <property type="entry name" value="F-box_dom-containing"/>
</dbReference>
<dbReference type="Proteomes" id="UP000823388">
    <property type="component" value="Chromosome 3N"/>
</dbReference>
<organism evidence="2 3">
    <name type="scientific">Panicum virgatum</name>
    <name type="common">Blackwell switchgrass</name>
    <dbReference type="NCBI Taxonomy" id="38727"/>
    <lineage>
        <taxon>Eukaryota</taxon>
        <taxon>Viridiplantae</taxon>
        <taxon>Streptophyta</taxon>
        <taxon>Embryophyta</taxon>
        <taxon>Tracheophyta</taxon>
        <taxon>Spermatophyta</taxon>
        <taxon>Magnoliopsida</taxon>
        <taxon>Liliopsida</taxon>
        <taxon>Poales</taxon>
        <taxon>Poaceae</taxon>
        <taxon>PACMAD clade</taxon>
        <taxon>Panicoideae</taxon>
        <taxon>Panicodae</taxon>
        <taxon>Paniceae</taxon>
        <taxon>Panicinae</taxon>
        <taxon>Panicum</taxon>
        <taxon>Panicum sect. Hiantes</taxon>
    </lineage>
</organism>